<dbReference type="Proteomes" id="UP000619743">
    <property type="component" value="Unassembled WGS sequence"/>
</dbReference>
<sequence>MLEQLTPADCAAEANLGPLRSCRQLQQGLSHHSFHLQLADRSALFLRIYRPLRKPWIERSHELSNLMVASEQGLTPELLFIDEKQRYFISRYVEDVPMEQPSLPQIMEMIDLVAALPVTRMMNQQQRFDIYVQQARQAMASLSTDQVAPLNIELESVVELGKQALAQLHQYYWPVIPSFLDWHRGNVLMTSERAYLVDFEYLALSEMPLELASLQLSGLVSTTDWPKLQAAIEQLYGVKVADAQLGDARCLYRVMCYCWYWAVMPNEAAEPTRELVRLLTRG</sequence>
<organism evidence="1 2">
    <name type="scientific">Neiella marina</name>
    <dbReference type="NCBI Taxonomy" id="508461"/>
    <lineage>
        <taxon>Bacteria</taxon>
        <taxon>Pseudomonadati</taxon>
        <taxon>Pseudomonadota</taxon>
        <taxon>Gammaproteobacteria</taxon>
        <taxon>Alteromonadales</taxon>
        <taxon>Echinimonadaceae</taxon>
        <taxon>Neiella</taxon>
    </lineage>
</organism>
<reference evidence="2" key="1">
    <citation type="journal article" date="2019" name="Int. J. Syst. Evol. Microbiol.">
        <title>The Global Catalogue of Microorganisms (GCM) 10K type strain sequencing project: providing services to taxonomists for standard genome sequencing and annotation.</title>
        <authorList>
            <consortium name="The Broad Institute Genomics Platform"/>
            <consortium name="The Broad Institute Genome Sequencing Center for Infectious Disease"/>
            <person name="Wu L."/>
            <person name="Ma J."/>
        </authorList>
    </citation>
    <scope>NUCLEOTIDE SEQUENCE [LARGE SCALE GENOMIC DNA]</scope>
    <source>
        <strain evidence="2">CGMCC 1.10130</strain>
    </source>
</reference>
<gene>
    <name evidence="1" type="ORF">GCM10011369_00210</name>
</gene>
<keyword evidence="2" id="KW-1185">Reference proteome</keyword>
<accession>A0A8J2U1H6</accession>
<dbReference type="EMBL" id="BMDX01000001">
    <property type="protein sequence ID" value="GGA62903.1"/>
    <property type="molecule type" value="Genomic_DNA"/>
</dbReference>
<name>A0A8J2U1H6_9GAMM</name>
<dbReference type="SUPFAM" id="SSF56112">
    <property type="entry name" value="Protein kinase-like (PK-like)"/>
    <property type="match status" value="1"/>
</dbReference>
<protein>
    <recommendedName>
        <fullName evidence="3">Aminoglycoside phosphotransferase domain-containing protein</fullName>
    </recommendedName>
</protein>
<evidence type="ECO:0000313" key="1">
    <source>
        <dbReference type="EMBL" id="GGA62903.1"/>
    </source>
</evidence>
<dbReference type="InterPro" id="IPR011009">
    <property type="entry name" value="Kinase-like_dom_sf"/>
</dbReference>
<proteinExistence type="predicted"/>
<dbReference type="AlphaFoldDB" id="A0A8J2U1H6"/>
<evidence type="ECO:0000313" key="2">
    <source>
        <dbReference type="Proteomes" id="UP000619743"/>
    </source>
</evidence>
<comment type="caution">
    <text evidence="1">The sequence shown here is derived from an EMBL/GenBank/DDBJ whole genome shotgun (WGS) entry which is preliminary data.</text>
</comment>
<dbReference type="Gene3D" id="3.90.1200.10">
    <property type="match status" value="1"/>
</dbReference>
<evidence type="ECO:0008006" key="3">
    <source>
        <dbReference type="Google" id="ProtNLM"/>
    </source>
</evidence>
<dbReference type="Gene3D" id="3.30.200.20">
    <property type="entry name" value="Phosphorylase Kinase, domain 1"/>
    <property type="match status" value="1"/>
</dbReference>